<feature type="transmembrane region" description="Helical" evidence="7">
    <location>
        <begin position="63"/>
        <end position="82"/>
    </location>
</feature>
<dbReference type="GO" id="GO:0005886">
    <property type="term" value="C:plasma membrane"/>
    <property type="evidence" value="ECO:0007669"/>
    <property type="project" value="UniProtKB-SubCell"/>
</dbReference>
<feature type="transmembrane region" description="Helical" evidence="7">
    <location>
        <begin position="194"/>
        <end position="213"/>
    </location>
</feature>
<reference evidence="13 17" key="2">
    <citation type="submission" date="2017-04" db="EMBL/GenBank/DDBJ databases">
        <title>The genome sequence of Weissella cibaria isolated from wild Drosophila.</title>
        <authorList>
            <person name="Ricks N.J."/>
            <person name="Carroll C."/>
            <person name="Walters A."/>
            <person name="Newell P.D."/>
            <person name="Chaston J.M."/>
        </authorList>
    </citation>
    <scope>NUCLEOTIDE SEQUENCE [LARGE SCALE GENOMIC DNA]</scope>
    <source>
        <strain evidence="13 17">DmW_103</strain>
    </source>
</reference>
<comment type="similarity">
    <text evidence="2">Belongs to the concentrative nucleoside transporter (CNT) (TC 2.A.41) family.</text>
</comment>
<dbReference type="GO" id="GO:0005337">
    <property type="term" value="F:nucleoside transmembrane transporter activity"/>
    <property type="evidence" value="ECO:0007669"/>
    <property type="project" value="InterPro"/>
</dbReference>
<dbReference type="OrthoDB" id="9766455at2"/>
<sequence>MLLLMNILGIFVFLGVAYLFSRDRKNIKWRSVGVILVIQLILAWFFTSFSIGRDAVLAAANGFEWLTSAAFDGIAFALPDWVKPASGTMNFVTSAVLPILVIIPMFDILTYIGVLPWLVKWVGRGLSFLTGQPKFESFFSVEMMFLGTTEVLAVSKLQLQQMDAKRNLTVAMMSMSTVTAAIVGSYVGMMPGQFVLTAIPLNILSAIMMTTILNPTQVAEADDTIAVLDHDETTEDGKVKRQPFFAFLGDSIQGAGLVAVIIVATVIAFVGLASLIDNLLSLTTLSWLSLENIFGVIMFPFAWLLGFNVDDAFRIAQYMGTKLVTNEFVVMGEVSKQVAHHSGMFASAHARAVLTVFVTSFANFGTLGMIIGSYKSLVNREKAELIAANVPLILVSGILVSLMSAAMVGLFSW</sequence>
<reference evidence="14 19" key="4">
    <citation type="submission" date="2019-07" db="EMBL/GenBank/DDBJ databases">
        <title>Genome sequence of Weissella cibaria GK1.</title>
        <authorList>
            <person name="Choi H.-J."/>
        </authorList>
    </citation>
    <scope>NUCLEOTIDE SEQUENCE [LARGE SCALE GENOMIC DNA]</scope>
    <source>
        <strain evidence="14 19">GK1</strain>
    </source>
</reference>
<organism evidence="11 15">
    <name type="scientific">Weissella cibaria</name>
    <dbReference type="NCBI Taxonomy" id="137591"/>
    <lineage>
        <taxon>Bacteria</taxon>
        <taxon>Bacillati</taxon>
        <taxon>Bacillota</taxon>
        <taxon>Bacilli</taxon>
        <taxon>Lactobacillales</taxon>
        <taxon>Lactobacillaceae</taxon>
        <taxon>Weissella</taxon>
    </lineage>
</organism>
<dbReference type="GO" id="GO:0015293">
    <property type="term" value="F:symporter activity"/>
    <property type="evidence" value="ECO:0007669"/>
    <property type="project" value="TreeGrafter"/>
</dbReference>
<dbReference type="Proteomes" id="UP000320012">
    <property type="component" value="Unassembled WGS sequence"/>
</dbReference>
<dbReference type="Proteomes" id="UP000032287">
    <property type="component" value="Unassembled WGS sequence"/>
</dbReference>
<dbReference type="EMBL" id="NDXJ01000010">
    <property type="protein sequence ID" value="OSP89149.1"/>
    <property type="molecule type" value="Genomic_DNA"/>
</dbReference>
<feature type="transmembrane region" description="Helical" evidence="7">
    <location>
        <begin position="352"/>
        <end position="374"/>
    </location>
</feature>
<feature type="transmembrane region" description="Helical" evidence="7">
    <location>
        <begin position="167"/>
        <end position="188"/>
    </location>
</feature>
<dbReference type="PANTHER" id="PTHR10590:SF19">
    <property type="entry name" value="PURINE NUCLEOSIDE TRANSPORT PROTEIN NUPG"/>
    <property type="match status" value="1"/>
</dbReference>
<dbReference type="PATRIC" id="fig|137591.24.peg.1975"/>
<keyword evidence="15" id="KW-1185">Reference proteome</keyword>
<keyword evidence="5 7" id="KW-1133">Transmembrane helix</keyword>
<evidence type="ECO:0000313" key="17">
    <source>
        <dbReference type="Proteomes" id="UP000193588"/>
    </source>
</evidence>
<evidence type="ECO:0000313" key="11">
    <source>
        <dbReference type="EMBL" id="KIU20575.1"/>
    </source>
</evidence>
<evidence type="ECO:0000313" key="12">
    <source>
        <dbReference type="EMBL" id="KIU21204.1"/>
    </source>
</evidence>
<evidence type="ECO:0000256" key="6">
    <source>
        <dbReference type="ARBA" id="ARBA00023136"/>
    </source>
</evidence>
<evidence type="ECO:0000256" key="7">
    <source>
        <dbReference type="SAM" id="Phobius"/>
    </source>
</evidence>
<name>A0A0D1LJM3_9LACO</name>
<evidence type="ECO:0000313" key="14">
    <source>
        <dbReference type="EMBL" id="TVV26478.1"/>
    </source>
</evidence>
<dbReference type="InterPro" id="IPR011657">
    <property type="entry name" value="CNT_C_dom"/>
</dbReference>
<accession>A0A0D1LJM3</accession>
<dbReference type="eggNOG" id="COG1972">
    <property type="taxonomic scope" value="Bacteria"/>
</dbReference>
<feature type="transmembrane region" description="Helical" evidence="7">
    <location>
        <begin position="255"/>
        <end position="276"/>
    </location>
</feature>
<evidence type="ECO:0000259" key="8">
    <source>
        <dbReference type="Pfam" id="PF01773"/>
    </source>
</evidence>
<reference evidence="15 16" key="1">
    <citation type="journal article" date="2015" name="Microbiology (Mosc.)">
        <title>Genomics of the Weissella cibaria species with an examination of its metabolic traits.</title>
        <authorList>
            <person name="Lynch K.M."/>
            <person name="Lucid A."/>
            <person name="Arendt E.K."/>
            <person name="Sleator R.D."/>
            <person name="Lucey B."/>
            <person name="Coffey A."/>
        </authorList>
    </citation>
    <scope>NUCLEOTIDE SEQUENCE [LARGE SCALE GENOMIC DNA]</scope>
    <source>
        <strain evidence="12 16">AB3b</strain>
        <strain evidence="11 15">MG1</strain>
    </source>
</reference>
<reference evidence="10 18" key="3">
    <citation type="submission" date="2017-04" db="EMBL/GenBank/DDBJ databases">
        <title>Weissella cibaria strain m2 complete genome.</title>
        <authorList>
            <person name="Pan Q."/>
            <person name="Tan M."/>
            <person name="Yao F."/>
            <person name="Su S."/>
        </authorList>
    </citation>
    <scope>NUCLEOTIDE SEQUENCE [LARGE SCALE GENOMIC DNA]</scope>
    <source>
        <strain evidence="10 18">M2</strain>
    </source>
</reference>
<evidence type="ECO:0000313" key="18">
    <source>
        <dbReference type="Proteomes" id="UP000244870"/>
    </source>
</evidence>
<feature type="transmembrane region" description="Helical" evidence="7">
    <location>
        <begin position="386"/>
        <end position="411"/>
    </location>
</feature>
<feature type="domain" description="Concentrative nucleoside transporter C-terminal" evidence="9">
    <location>
        <begin position="195"/>
        <end position="409"/>
    </location>
</feature>
<dbReference type="RefSeq" id="WP_043711332.1">
    <property type="nucleotide sequence ID" value="NZ_CABJFA010000010.1"/>
</dbReference>
<keyword evidence="3" id="KW-1003">Cell membrane</keyword>
<dbReference type="Proteomes" id="UP000032289">
    <property type="component" value="Unassembled WGS sequence"/>
</dbReference>
<comment type="subcellular location">
    <subcellularLocation>
        <location evidence="1">Cell membrane</location>
        <topology evidence="1">Multi-pass membrane protein</topology>
    </subcellularLocation>
</comment>
<dbReference type="EMBL" id="JWHU01000018">
    <property type="protein sequence ID" value="KIU20575.1"/>
    <property type="molecule type" value="Genomic_DNA"/>
</dbReference>
<evidence type="ECO:0000313" key="10">
    <source>
        <dbReference type="EMBL" id="AWF94500.1"/>
    </source>
</evidence>
<dbReference type="AlphaFoldDB" id="A0A0D1LJM3"/>
<dbReference type="Pfam" id="PF01773">
    <property type="entry name" value="Nucleos_tra2_N"/>
    <property type="match status" value="1"/>
</dbReference>
<dbReference type="PANTHER" id="PTHR10590">
    <property type="entry name" value="SODIUM/NUCLEOSIDE COTRANSPORTER"/>
    <property type="match status" value="1"/>
</dbReference>
<keyword evidence="4 7" id="KW-0812">Transmembrane</keyword>
<dbReference type="KEGG" id="wcb:AO080_01745"/>
<evidence type="ECO:0000313" key="19">
    <source>
        <dbReference type="Proteomes" id="UP000320012"/>
    </source>
</evidence>
<dbReference type="EMBL" id="JWHT01000052">
    <property type="protein sequence ID" value="KIU21204.1"/>
    <property type="molecule type" value="Genomic_DNA"/>
</dbReference>
<dbReference type="Proteomes" id="UP000244870">
    <property type="component" value="Chromosome"/>
</dbReference>
<evidence type="ECO:0000313" key="13">
    <source>
        <dbReference type="EMBL" id="OSP89149.1"/>
    </source>
</evidence>
<evidence type="ECO:0000259" key="9">
    <source>
        <dbReference type="Pfam" id="PF07662"/>
    </source>
</evidence>
<feature type="domain" description="Concentrative nucleoside transporter N-terminal" evidence="8">
    <location>
        <begin position="8"/>
        <end position="80"/>
    </location>
</feature>
<evidence type="ECO:0000256" key="1">
    <source>
        <dbReference type="ARBA" id="ARBA00004651"/>
    </source>
</evidence>
<evidence type="ECO:0000313" key="15">
    <source>
        <dbReference type="Proteomes" id="UP000032287"/>
    </source>
</evidence>
<evidence type="ECO:0000256" key="5">
    <source>
        <dbReference type="ARBA" id="ARBA00022989"/>
    </source>
</evidence>
<protein>
    <submittedName>
        <fullName evidence="13">NupC/NupG family nucleoside CNT transporter</fullName>
    </submittedName>
    <submittedName>
        <fullName evidence="11">NupG protein</fullName>
    </submittedName>
    <submittedName>
        <fullName evidence="10">Purine nucleoside transport protein NupG</fullName>
    </submittedName>
</protein>
<feature type="transmembrane region" description="Helical" evidence="7">
    <location>
        <begin position="6"/>
        <end position="21"/>
    </location>
</feature>
<evidence type="ECO:0000313" key="16">
    <source>
        <dbReference type="Proteomes" id="UP000032289"/>
    </source>
</evidence>
<evidence type="ECO:0000256" key="3">
    <source>
        <dbReference type="ARBA" id="ARBA00022475"/>
    </source>
</evidence>
<dbReference type="EMBL" id="VNHC01000002">
    <property type="protein sequence ID" value="TVV26478.1"/>
    <property type="molecule type" value="Genomic_DNA"/>
</dbReference>
<dbReference type="Proteomes" id="UP000193588">
    <property type="component" value="Unassembled WGS sequence"/>
</dbReference>
<proteinExistence type="inferred from homology"/>
<dbReference type="Pfam" id="PF07662">
    <property type="entry name" value="Nucleos_tra2_C"/>
    <property type="match status" value="1"/>
</dbReference>
<dbReference type="InterPro" id="IPR008276">
    <property type="entry name" value="C_nuclsd_transpt"/>
</dbReference>
<feature type="transmembrane region" description="Helical" evidence="7">
    <location>
        <begin position="288"/>
        <end position="309"/>
    </location>
</feature>
<feature type="transmembrane region" description="Helical" evidence="7">
    <location>
        <begin position="94"/>
        <end position="118"/>
    </location>
</feature>
<keyword evidence="6 7" id="KW-0472">Membrane</keyword>
<gene>
    <name evidence="11" type="primary">nupG</name>
    <name evidence="12" type="ORF">ab3b_02035</name>
    <name evidence="10" type="ORF">B6254_0043</name>
    <name evidence="13" type="ORF">B9D04_07625</name>
    <name evidence="14" type="ORF">FO435_00405</name>
    <name evidence="11" type="ORF">QX99_01146</name>
</gene>
<dbReference type="EMBL" id="CP020928">
    <property type="protein sequence ID" value="AWF94500.1"/>
    <property type="molecule type" value="Genomic_DNA"/>
</dbReference>
<dbReference type="InterPro" id="IPR002668">
    <property type="entry name" value="CNT_N_dom"/>
</dbReference>
<feature type="transmembrane region" description="Helical" evidence="7">
    <location>
        <begin position="33"/>
        <end position="51"/>
    </location>
</feature>
<evidence type="ECO:0000256" key="2">
    <source>
        <dbReference type="ARBA" id="ARBA00009033"/>
    </source>
</evidence>
<evidence type="ECO:0000256" key="4">
    <source>
        <dbReference type="ARBA" id="ARBA00022692"/>
    </source>
</evidence>